<dbReference type="EMBL" id="JBHULV010000024">
    <property type="protein sequence ID" value="MFD2731657.1"/>
    <property type="molecule type" value="Genomic_DNA"/>
</dbReference>
<protein>
    <submittedName>
        <fullName evidence="2">Uncharacterized protein</fullName>
    </submittedName>
</protein>
<sequence>MIDDKLKIAFYDRFFGDDSKKKLNGINTSVDPIWANDCTELYKTSKTAMDLTVLKKMLQTESVSFEFSELKDWMNKTLSGVNFNNIRVCFGVYDRDVITMENKPTNLSKGKLTVFLWPYLDDKKATRPKQGFVTDEEEEEVEPFNIGSLHP</sequence>
<gene>
    <name evidence="2" type="ORF">ACFSSE_08050</name>
</gene>
<dbReference type="RefSeq" id="WP_379045657.1">
    <property type="nucleotide sequence ID" value="NZ_JBHSKW010000056.1"/>
</dbReference>
<reference evidence="3" key="1">
    <citation type="journal article" date="2019" name="Int. J. Syst. Evol. Microbiol.">
        <title>The Global Catalogue of Microorganisms (GCM) 10K type strain sequencing project: providing services to taxonomists for standard genome sequencing and annotation.</title>
        <authorList>
            <consortium name="The Broad Institute Genomics Platform"/>
            <consortium name="The Broad Institute Genome Sequencing Center for Infectious Disease"/>
            <person name="Wu L."/>
            <person name="Ma J."/>
        </authorList>
    </citation>
    <scope>NUCLEOTIDE SEQUENCE [LARGE SCALE GENOMIC DNA]</scope>
    <source>
        <strain evidence="3">KCTC 42456</strain>
    </source>
</reference>
<evidence type="ECO:0000313" key="2">
    <source>
        <dbReference type="EMBL" id="MFD2731657.1"/>
    </source>
</evidence>
<evidence type="ECO:0000256" key="1">
    <source>
        <dbReference type="SAM" id="MobiDB-lite"/>
    </source>
</evidence>
<proteinExistence type="predicted"/>
<accession>A0ABW5TSE4</accession>
<comment type="caution">
    <text evidence="2">The sequence shown here is derived from an EMBL/GenBank/DDBJ whole genome shotgun (WGS) entry which is preliminary data.</text>
</comment>
<name>A0ABW5TSE4_9SPHI</name>
<dbReference type="Proteomes" id="UP001597546">
    <property type="component" value="Unassembled WGS sequence"/>
</dbReference>
<keyword evidence="3" id="KW-1185">Reference proteome</keyword>
<feature type="region of interest" description="Disordered" evidence="1">
    <location>
        <begin position="128"/>
        <end position="151"/>
    </location>
</feature>
<organism evidence="2 3">
    <name type="scientific">Pedobacter alpinus</name>
    <dbReference type="NCBI Taxonomy" id="1590643"/>
    <lineage>
        <taxon>Bacteria</taxon>
        <taxon>Pseudomonadati</taxon>
        <taxon>Bacteroidota</taxon>
        <taxon>Sphingobacteriia</taxon>
        <taxon>Sphingobacteriales</taxon>
        <taxon>Sphingobacteriaceae</taxon>
        <taxon>Pedobacter</taxon>
    </lineage>
</organism>
<evidence type="ECO:0000313" key="3">
    <source>
        <dbReference type="Proteomes" id="UP001597546"/>
    </source>
</evidence>